<accession>A0A5B7D5Z0</accession>
<gene>
    <name evidence="2" type="ORF">E2C01_009507</name>
</gene>
<dbReference type="Proteomes" id="UP000324222">
    <property type="component" value="Unassembled WGS sequence"/>
</dbReference>
<keyword evidence="3" id="KW-1185">Reference proteome</keyword>
<protein>
    <submittedName>
        <fullName evidence="2">Uncharacterized protein</fullName>
    </submittedName>
</protein>
<comment type="caution">
    <text evidence="2">The sequence shown here is derived from an EMBL/GenBank/DDBJ whole genome shotgun (WGS) entry which is preliminary data.</text>
</comment>
<dbReference type="EMBL" id="VSRR010000525">
    <property type="protein sequence ID" value="MPC16675.1"/>
    <property type="molecule type" value="Genomic_DNA"/>
</dbReference>
<evidence type="ECO:0000313" key="3">
    <source>
        <dbReference type="Proteomes" id="UP000324222"/>
    </source>
</evidence>
<sequence>MMFVVFYTTSPSLPPSLPPRPLSGKVTHNKGGEGWVTLNFTVEQLKRWSELRERRVMMAVGRGLTVKKKEMEENQEGRCLGLSTEEFGDGRESVVSSDEEVPKTGTGSRASPSVSVHARLADT</sequence>
<feature type="region of interest" description="Disordered" evidence="1">
    <location>
        <begin position="75"/>
        <end position="123"/>
    </location>
</feature>
<dbReference type="AlphaFoldDB" id="A0A5B7D5Z0"/>
<evidence type="ECO:0000256" key="1">
    <source>
        <dbReference type="SAM" id="MobiDB-lite"/>
    </source>
</evidence>
<feature type="compositionally biased region" description="Polar residues" evidence="1">
    <location>
        <begin position="105"/>
        <end position="114"/>
    </location>
</feature>
<proteinExistence type="predicted"/>
<evidence type="ECO:0000313" key="2">
    <source>
        <dbReference type="EMBL" id="MPC16675.1"/>
    </source>
</evidence>
<reference evidence="2 3" key="1">
    <citation type="submission" date="2019-05" db="EMBL/GenBank/DDBJ databases">
        <title>Another draft genome of Portunus trituberculatus and its Hox gene families provides insights of decapod evolution.</title>
        <authorList>
            <person name="Jeong J.-H."/>
            <person name="Song I."/>
            <person name="Kim S."/>
            <person name="Choi T."/>
            <person name="Kim D."/>
            <person name="Ryu S."/>
            <person name="Kim W."/>
        </authorList>
    </citation>
    <scope>NUCLEOTIDE SEQUENCE [LARGE SCALE GENOMIC DNA]</scope>
    <source>
        <tissue evidence="2">Muscle</tissue>
    </source>
</reference>
<name>A0A5B7D5Z0_PORTR</name>
<organism evidence="2 3">
    <name type="scientific">Portunus trituberculatus</name>
    <name type="common">Swimming crab</name>
    <name type="synonym">Neptunus trituberculatus</name>
    <dbReference type="NCBI Taxonomy" id="210409"/>
    <lineage>
        <taxon>Eukaryota</taxon>
        <taxon>Metazoa</taxon>
        <taxon>Ecdysozoa</taxon>
        <taxon>Arthropoda</taxon>
        <taxon>Crustacea</taxon>
        <taxon>Multicrustacea</taxon>
        <taxon>Malacostraca</taxon>
        <taxon>Eumalacostraca</taxon>
        <taxon>Eucarida</taxon>
        <taxon>Decapoda</taxon>
        <taxon>Pleocyemata</taxon>
        <taxon>Brachyura</taxon>
        <taxon>Eubrachyura</taxon>
        <taxon>Portunoidea</taxon>
        <taxon>Portunidae</taxon>
        <taxon>Portuninae</taxon>
        <taxon>Portunus</taxon>
    </lineage>
</organism>